<dbReference type="AlphaFoldDB" id="A0A5N4EG77"/>
<comment type="caution">
    <text evidence="1">The sequence shown here is derived from an EMBL/GenBank/DDBJ whole genome shotgun (WGS) entry which is preliminary data.</text>
</comment>
<proteinExistence type="predicted"/>
<dbReference type="GO" id="GO:0016787">
    <property type="term" value="F:hydrolase activity"/>
    <property type="evidence" value="ECO:0007669"/>
    <property type="project" value="UniProtKB-KW"/>
</dbReference>
<protein>
    <submittedName>
        <fullName evidence="1">Putative bifunctional methylenetetrahydrofolate dehydrogenase/cyclohydrolase 2</fullName>
    </submittedName>
</protein>
<evidence type="ECO:0000313" key="1">
    <source>
        <dbReference type="EMBL" id="KAB1282518.1"/>
    </source>
</evidence>
<evidence type="ECO:0000313" key="2">
    <source>
        <dbReference type="Proteomes" id="UP000299084"/>
    </source>
</evidence>
<dbReference type="STRING" id="9838.ENSCDRP00005000139"/>
<dbReference type="EMBL" id="JWIN03000002">
    <property type="protein sequence ID" value="KAB1282518.1"/>
    <property type="molecule type" value="Genomic_DNA"/>
</dbReference>
<accession>A0A5N4EG77</accession>
<dbReference type="Proteomes" id="UP000299084">
    <property type="component" value="Unassembled WGS sequence"/>
</dbReference>
<name>A0A5N4EG77_CAMDR</name>
<sequence length="94" mass="10052">MTVSARGFWLLRGRLGQVPALGGSAVPPLAAPAPGAAGRAFRGFRSSCVRYERSRTLDLGFWAPGPAERRDSFQRSPLSASPLVPILSHLFSDT</sequence>
<keyword evidence="1" id="KW-0378">Hydrolase</keyword>
<organism evidence="1 2">
    <name type="scientific">Camelus dromedarius</name>
    <name type="common">Dromedary</name>
    <name type="synonym">Arabian camel</name>
    <dbReference type="NCBI Taxonomy" id="9838"/>
    <lineage>
        <taxon>Eukaryota</taxon>
        <taxon>Metazoa</taxon>
        <taxon>Chordata</taxon>
        <taxon>Craniata</taxon>
        <taxon>Vertebrata</taxon>
        <taxon>Euteleostomi</taxon>
        <taxon>Mammalia</taxon>
        <taxon>Eutheria</taxon>
        <taxon>Laurasiatheria</taxon>
        <taxon>Artiodactyla</taxon>
        <taxon>Tylopoda</taxon>
        <taxon>Camelidae</taxon>
        <taxon>Camelus</taxon>
    </lineage>
</organism>
<gene>
    <name evidence="1" type="ORF">Cadr_000001891</name>
</gene>
<keyword evidence="2" id="KW-1185">Reference proteome</keyword>
<reference evidence="1 2" key="1">
    <citation type="journal article" date="2019" name="Mol. Ecol. Resour.">
        <title>Improving Illumina assemblies with Hi-C and long reads: an example with the North African dromedary.</title>
        <authorList>
            <person name="Elbers J.P."/>
            <person name="Rogers M.F."/>
            <person name="Perelman P.L."/>
            <person name="Proskuryakova A.A."/>
            <person name="Serdyukova N.A."/>
            <person name="Johnson W.E."/>
            <person name="Horin P."/>
            <person name="Corander J."/>
            <person name="Murphy D."/>
            <person name="Burger P.A."/>
        </authorList>
    </citation>
    <scope>NUCLEOTIDE SEQUENCE [LARGE SCALE GENOMIC DNA]</scope>
    <source>
        <strain evidence="1">Drom800</strain>
        <tissue evidence="1">Blood</tissue>
    </source>
</reference>